<dbReference type="Proteomes" id="UP000253772">
    <property type="component" value="Chromosome c1"/>
</dbReference>
<dbReference type="OMA" id="PYRGADW"/>
<dbReference type="InterPro" id="IPR002810">
    <property type="entry name" value="NfeD-like_C"/>
</dbReference>
<name>A0A132HLE5_9BURK</name>
<accession>A0A132HLE5</accession>
<sequence length="144" mass="15589">MTSYYLWFAVAVVLVIAELATGTFYLLMIALGVAAGGVAALLGADEPIQTVAAALVAIIGIVLLRRTRFGKLRRRDAASNPDVNLDIGQELEVPAWDDSRRARVPYRGADWTVELAPGAEPKPGRYRIVEVRGATLIVARHYTA</sequence>
<evidence type="ECO:0000313" key="3">
    <source>
        <dbReference type="Proteomes" id="UP000253772"/>
    </source>
</evidence>
<proteinExistence type="predicted"/>
<evidence type="ECO:0000259" key="1">
    <source>
        <dbReference type="Pfam" id="PF01957"/>
    </source>
</evidence>
<feature type="domain" description="NfeD-like C-terminal" evidence="1">
    <location>
        <begin position="84"/>
        <end position="139"/>
    </location>
</feature>
<dbReference type="EMBL" id="CP037900">
    <property type="protein sequence ID" value="QBP09554.1"/>
    <property type="molecule type" value="Genomic_DNA"/>
</dbReference>
<gene>
    <name evidence="2" type="ORF">DDF84_007165</name>
</gene>
<dbReference type="AlphaFoldDB" id="A0A132HLE5"/>
<reference evidence="2 3" key="1">
    <citation type="submission" date="2019-03" db="EMBL/GenBank/DDBJ databases">
        <title>Comparative insights into the high quality Complete genome sequence of highly metal resistant Cupriavidus metallidurans strain BS1 isolated from a gold-copper mine.</title>
        <authorList>
            <person name="Mazhar H.S."/>
            <person name="Rensing C."/>
        </authorList>
    </citation>
    <scope>NUCLEOTIDE SEQUENCE [LARGE SCALE GENOMIC DNA]</scope>
    <source>
        <strain evidence="2 3">BS1</strain>
    </source>
</reference>
<organism evidence="2 3">
    <name type="scientific">Cupriavidus metallidurans</name>
    <dbReference type="NCBI Taxonomy" id="119219"/>
    <lineage>
        <taxon>Bacteria</taxon>
        <taxon>Pseudomonadati</taxon>
        <taxon>Pseudomonadota</taxon>
        <taxon>Betaproteobacteria</taxon>
        <taxon>Burkholderiales</taxon>
        <taxon>Burkholderiaceae</taxon>
        <taxon>Cupriavidus</taxon>
    </lineage>
</organism>
<dbReference type="Pfam" id="PF01957">
    <property type="entry name" value="NfeD"/>
    <property type="match status" value="1"/>
</dbReference>
<evidence type="ECO:0000313" key="2">
    <source>
        <dbReference type="EMBL" id="QBP09554.1"/>
    </source>
</evidence>
<dbReference type="OrthoDB" id="5654021at2"/>
<protein>
    <submittedName>
        <fullName evidence="2">NfeD family protein</fullName>
    </submittedName>
</protein>
<dbReference type="RefSeq" id="WP_011516203.1">
    <property type="nucleotide sequence ID" value="NZ_CP026544.1"/>
</dbReference>